<dbReference type="AlphaFoldDB" id="A0A1A8WI26"/>
<evidence type="ECO:0000313" key="5">
    <source>
        <dbReference type="Proteomes" id="UP000078560"/>
    </source>
</evidence>
<keyword evidence="1" id="KW-1133">Transmembrane helix</keyword>
<accession>A0A1A8WI26</accession>
<evidence type="ECO:0000313" key="4">
    <source>
        <dbReference type="Proteomes" id="UP000078546"/>
    </source>
</evidence>
<dbReference type="Pfam" id="PF05795">
    <property type="entry name" value="Plasmodium_Vir"/>
    <property type="match status" value="2"/>
</dbReference>
<organism evidence="2 5">
    <name type="scientific">Plasmodium ovale curtisi</name>
    <dbReference type="NCBI Taxonomy" id="864141"/>
    <lineage>
        <taxon>Eukaryota</taxon>
        <taxon>Sar</taxon>
        <taxon>Alveolata</taxon>
        <taxon>Apicomplexa</taxon>
        <taxon>Aconoidasida</taxon>
        <taxon>Haemosporida</taxon>
        <taxon>Plasmodiidae</taxon>
        <taxon>Plasmodium</taxon>
        <taxon>Plasmodium (Plasmodium)</taxon>
    </lineage>
</organism>
<dbReference type="InterPro" id="IPR008780">
    <property type="entry name" value="Plasmodium_Vir"/>
</dbReference>
<proteinExistence type="predicted"/>
<protein>
    <submittedName>
        <fullName evidence="2">PIR Superfamily Protein</fullName>
    </submittedName>
</protein>
<dbReference type="EMBL" id="FLQU01001114">
    <property type="protein sequence ID" value="SBS91482.1"/>
    <property type="molecule type" value="Genomic_DNA"/>
</dbReference>
<evidence type="ECO:0000313" key="3">
    <source>
        <dbReference type="EMBL" id="SBS99592.1"/>
    </source>
</evidence>
<feature type="transmembrane region" description="Helical" evidence="1">
    <location>
        <begin position="255"/>
        <end position="275"/>
    </location>
</feature>
<evidence type="ECO:0000256" key="1">
    <source>
        <dbReference type="SAM" id="Phobius"/>
    </source>
</evidence>
<keyword evidence="1" id="KW-0472">Membrane</keyword>
<reference evidence="2" key="2">
    <citation type="submission" date="2016-05" db="EMBL/GenBank/DDBJ databases">
        <authorList>
            <person name="Lavstsen T."/>
            <person name="Jespersen J.S."/>
        </authorList>
    </citation>
    <scope>NUCLEOTIDE SEQUENCE [LARGE SCALE GENOMIC DNA]</scope>
</reference>
<dbReference type="Proteomes" id="UP000078546">
    <property type="component" value="Unassembled WGS sequence"/>
</dbReference>
<keyword evidence="1" id="KW-0812">Transmembrane</keyword>
<evidence type="ECO:0000313" key="2">
    <source>
        <dbReference type="EMBL" id="SBS91482.1"/>
    </source>
</evidence>
<reference evidence="4 5" key="1">
    <citation type="submission" date="2016-05" db="EMBL/GenBank/DDBJ databases">
        <authorList>
            <person name="Naeem Raeece"/>
        </authorList>
    </citation>
    <scope>NUCLEOTIDE SEQUENCE [LARGE SCALE GENOMIC DNA]</scope>
</reference>
<dbReference type="EMBL" id="FLQV01001391">
    <property type="protein sequence ID" value="SBS99592.1"/>
    <property type="molecule type" value="Genomic_DNA"/>
</dbReference>
<name>A0A1A8WI26_PLAOA</name>
<gene>
    <name evidence="3" type="ORF">POVCU1_053730</name>
    <name evidence="2" type="ORF">POVCU2_0067740</name>
</gene>
<dbReference type="Proteomes" id="UP000078560">
    <property type="component" value="Unassembled WGS sequence"/>
</dbReference>
<sequence length="328" mass="38802">MTKEYYEYLLHSSRNYSKLNSTNYDKDGNTVTCNSYEEHTKKYPGFKNLCMKLTGIIKNFDELKSYDLFDHDRCTFVHIWTYDKIFNEILEKEKNELGDIITWIFPLWYPNRNKVCNIHTNIPSRADYEKLKMLYDYATDHQNLQVHLRDNSYMCTENFKNYLEKNVSLYNDVKSECKDKNTKEYCNLLNVIDGKHPGNKLPELKCIGTLQEELLMQQRMGRDRPGHISSSGYIGPDHSEEMELPEQGDSHFSNAMAFVFPLFCIILTFLILYKFTSFGPWIHSRFLKKKIIESDIDDEGTYEFLERPHMSMNIHSQNSTHNIGYHSM</sequence>